<gene>
    <name evidence="2" type="ORF">FC770_01830</name>
</gene>
<dbReference type="PROSITE" id="PS51257">
    <property type="entry name" value="PROKAR_LIPOPROTEIN"/>
    <property type="match status" value="1"/>
</dbReference>
<dbReference type="RefSeq" id="WP_137064408.1">
    <property type="nucleotide sequence ID" value="NZ_CP040748.1"/>
</dbReference>
<comment type="caution">
    <text evidence="2">The sequence shown here is derived from an EMBL/GenBank/DDBJ whole genome shotgun (WGS) entry which is preliminary data.</text>
</comment>
<sequence>MKISRCFAGGVALLAFLTLTGCSASNPEAEGDPAFFFDRVAQLRASHVAIQGEPDDLAEAVADDVWADLVLEGTVVSVEPKHAVHYPDADPGHPGDEEAGAQVVDFDDPRAHERVLDVTIDPEWSTGGGQDVTLTLGASGDADPEQFLASLRGLNHVVAVLGQRTGGRSAGEYYPLLNGALLGRVDSQGRLHFDGLGEQEKEFVDGVDTVGELKETVEASTQP</sequence>
<accession>A0A4U2YSJ6</accession>
<evidence type="ECO:0000256" key="1">
    <source>
        <dbReference type="SAM" id="SignalP"/>
    </source>
</evidence>
<dbReference type="AlphaFoldDB" id="A0A4U2YSJ6"/>
<evidence type="ECO:0008006" key="4">
    <source>
        <dbReference type="Google" id="ProtNLM"/>
    </source>
</evidence>
<keyword evidence="1" id="KW-0732">Signal</keyword>
<feature type="signal peptide" evidence="1">
    <location>
        <begin position="1"/>
        <end position="24"/>
    </location>
</feature>
<proteinExistence type="predicted"/>
<organism evidence="2 3">
    <name type="scientific">Nocardioides jishulii</name>
    <dbReference type="NCBI Taxonomy" id="2575440"/>
    <lineage>
        <taxon>Bacteria</taxon>
        <taxon>Bacillati</taxon>
        <taxon>Actinomycetota</taxon>
        <taxon>Actinomycetes</taxon>
        <taxon>Propionibacteriales</taxon>
        <taxon>Nocardioidaceae</taxon>
        <taxon>Nocardioides</taxon>
    </lineage>
</organism>
<reference evidence="2 3" key="1">
    <citation type="submission" date="2019-04" db="EMBL/GenBank/DDBJ databases">
        <authorList>
            <person name="Dong K."/>
        </authorList>
    </citation>
    <scope>NUCLEOTIDE SEQUENCE [LARGE SCALE GENOMIC DNA]</scope>
    <source>
        <strain evidence="3">dk3543</strain>
    </source>
</reference>
<dbReference type="EMBL" id="SZPY01000001">
    <property type="protein sequence ID" value="TKI63944.1"/>
    <property type="molecule type" value="Genomic_DNA"/>
</dbReference>
<dbReference type="Proteomes" id="UP000307808">
    <property type="component" value="Unassembled WGS sequence"/>
</dbReference>
<keyword evidence="3" id="KW-1185">Reference proteome</keyword>
<feature type="chain" id="PRO_5020383881" description="Lipoprotein" evidence="1">
    <location>
        <begin position="25"/>
        <end position="223"/>
    </location>
</feature>
<protein>
    <recommendedName>
        <fullName evidence="4">Lipoprotein</fullName>
    </recommendedName>
</protein>
<evidence type="ECO:0000313" key="3">
    <source>
        <dbReference type="Proteomes" id="UP000307808"/>
    </source>
</evidence>
<name>A0A4U2YSJ6_9ACTN</name>
<evidence type="ECO:0000313" key="2">
    <source>
        <dbReference type="EMBL" id="TKI63944.1"/>
    </source>
</evidence>